<keyword evidence="3" id="KW-1185">Reference proteome</keyword>
<organism evidence="2 3">
    <name type="scientific">Cladorrhinum samala</name>
    <dbReference type="NCBI Taxonomy" id="585594"/>
    <lineage>
        <taxon>Eukaryota</taxon>
        <taxon>Fungi</taxon>
        <taxon>Dikarya</taxon>
        <taxon>Ascomycota</taxon>
        <taxon>Pezizomycotina</taxon>
        <taxon>Sordariomycetes</taxon>
        <taxon>Sordariomycetidae</taxon>
        <taxon>Sordariales</taxon>
        <taxon>Podosporaceae</taxon>
        <taxon>Cladorrhinum</taxon>
    </lineage>
</organism>
<gene>
    <name evidence="2" type="ORF">QBC42DRAFT_271695</name>
</gene>
<reference evidence="2" key="2">
    <citation type="submission" date="2023-06" db="EMBL/GenBank/DDBJ databases">
        <authorList>
            <consortium name="Lawrence Berkeley National Laboratory"/>
            <person name="Mondo S.J."/>
            <person name="Hensen N."/>
            <person name="Bonometti L."/>
            <person name="Westerberg I."/>
            <person name="Brannstrom I.O."/>
            <person name="Guillou S."/>
            <person name="Cros-Aarteil S."/>
            <person name="Calhoun S."/>
            <person name="Haridas S."/>
            <person name="Kuo A."/>
            <person name="Pangilinan J."/>
            <person name="Riley R."/>
            <person name="Labutti K."/>
            <person name="Andreopoulos B."/>
            <person name="Lipzen A."/>
            <person name="Chen C."/>
            <person name="Yanf M."/>
            <person name="Daum C."/>
            <person name="Ng V."/>
            <person name="Clum A."/>
            <person name="Steindorff A."/>
            <person name="Ohm R."/>
            <person name="Martin F."/>
            <person name="Silar P."/>
            <person name="Natvig D."/>
            <person name="Lalanne C."/>
            <person name="Gautier V."/>
            <person name="Ament-Velasquez S.L."/>
            <person name="Kruys A."/>
            <person name="Hutchinson M.I."/>
            <person name="Powell A.J."/>
            <person name="Barry K."/>
            <person name="Miller A.N."/>
            <person name="Grigoriev I.V."/>
            <person name="Debuchy R."/>
            <person name="Gladieux P."/>
            <person name="Thoren M.H."/>
            <person name="Johannesson H."/>
        </authorList>
    </citation>
    <scope>NUCLEOTIDE SEQUENCE</scope>
    <source>
        <strain evidence="2">PSN324</strain>
    </source>
</reference>
<sequence length="89" mass="10921">QGVMDMTKNFPFFFFFSLFFLAYFRFCFLFLFYIYTYTHAFFLQFCRHRRGVFVFCPCLFLLTAELIINKLKPRKMCHSISLALIYSRK</sequence>
<protein>
    <submittedName>
        <fullName evidence="2">Uncharacterized protein</fullName>
    </submittedName>
</protein>
<feature type="non-terminal residue" evidence="2">
    <location>
        <position position="1"/>
    </location>
</feature>
<proteinExistence type="predicted"/>
<name>A0AAV9HL66_9PEZI</name>
<dbReference type="EMBL" id="MU865005">
    <property type="protein sequence ID" value="KAK4460739.1"/>
    <property type="molecule type" value="Genomic_DNA"/>
</dbReference>
<comment type="caution">
    <text evidence="2">The sequence shown here is derived from an EMBL/GenBank/DDBJ whole genome shotgun (WGS) entry which is preliminary data.</text>
</comment>
<keyword evidence="1" id="KW-0472">Membrane</keyword>
<keyword evidence="1" id="KW-1133">Transmembrane helix</keyword>
<evidence type="ECO:0000256" key="1">
    <source>
        <dbReference type="SAM" id="Phobius"/>
    </source>
</evidence>
<evidence type="ECO:0000313" key="2">
    <source>
        <dbReference type="EMBL" id="KAK4460739.1"/>
    </source>
</evidence>
<reference evidence="2" key="1">
    <citation type="journal article" date="2023" name="Mol. Phylogenet. Evol.">
        <title>Genome-scale phylogeny and comparative genomics of the fungal order Sordariales.</title>
        <authorList>
            <person name="Hensen N."/>
            <person name="Bonometti L."/>
            <person name="Westerberg I."/>
            <person name="Brannstrom I.O."/>
            <person name="Guillou S."/>
            <person name="Cros-Aarteil S."/>
            <person name="Calhoun S."/>
            <person name="Haridas S."/>
            <person name="Kuo A."/>
            <person name="Mondo S."/>
            <person name="Pangilinan J."/>
            <person name="Riley R."/>
            <person name="LaButti K."/>
            <person name="Andreopoulos B."/>
            <person name="Lipzen A."/>
            <person name="Chen C."/>
            <person name="Yan M."/>
            <person name="Daum C."/>
            <person name="Ng V."/>
            <person name="Clum A."/>
            <person name="Steindorff A."/>
            <person name="Ohm R.A."/>
            <person name="Martin F."/>
            <person name="Silar P."/>
            <person name="Natvig D.O."/>
            <person name="Lalanne C."/>
            <person name="Gautier V."/>
            <person name="Ament-Velasquez S.L."/>
            <person name="Kruys A."/>
            <person name="Hutchinson M.I."/>
            <person name="Powell A.J."/>
            <person name="Barry K."/>
            <person name="Miller A.N."/>
            <person name="Grigoriev I.V."/>
            <person name="Debuchy R."/>
            <person name="Gladieux P."/>
            <person name="Hiltunen Thoren M."/>
            <person name="Johannesson H."/>
        </authorList>
    </citation>
    <scope>NUCLEOTIDE SEQUENCE</scope>
    <source>
        <strain evidence="2">PSN324</strain>
    </source>
</reference>
<dbReference type="Proteomes" id="UP001321749">
    <property type="component" value="Unassembled WGS sequence"/>
</dbReference>
<accession>A0AAV9HL66</accession>
<feature type="transmembrane region" description="Helical" evidence="1">
    <location>
        <begin position="50"/>
        <end position="68"/>
    </location>
</feature>
<keyword evidence="1" id="KW-0812">Transmembrane</keyword>
<evidence type="ECO:0000313" key="3">
    <source>
        <dbReference type="Proteomes" id="UP001321749"/>
    </source>
</evidence>
<feature type="transmembrane region" description="Helical" evidence="1">
    <location>
        <begin position="12"/>
        <end position="35"/>
    </location>
</feature>
<dbReference type="AlphaFoldDB" id="A0AAV9HL66"/>